<dbReference type="CDD" id="cd00009">
    <property type="entry name" value="AAA"/>
    <property type="match status" value="1"/>
</dbReference>
<keyword evidence="2" id="KW-0067">ATP-binding</keyword>
<dbReference type="SUPFAM" id="SSF52540">
    <property type="entry name" value="P-loop containing nucleoside triphosphate hydrolases"/>
    <property type="match status" value="1"/>
</dbReference>
<dbReference type="GO" id="GO:0006355">
    <property type="term" value="P:regulation of DNA-templated transcription"/>
    <property type="evidence" value="ECO:0007669"/>
    <property type="project" value="InterPro"/>
</dbReference>
<evidence type="ECO:0000256" key="5">
    <source>
        <dbReference type="ARBA" id="ARBA00023163"/>
    </source>
</evidence>
<evidence type="ECO:0000259" key="6">
    <source>
        <dbReference type="PROSITE" id="PS50045"/>
    </source>
</evidence>
<accession>A0A848BRB2</accession>
<dbReference type="Pfam" id="PF00158">
    <property type="entry name" value="Sigma54_activat"/>
    <property type="match status" value="1"/>
</dbReference>
<dbReference type="GO" id="GO:0003677">
    <property type="term" value="F:DNA binding"/>
    <property type="evidence" value="ECO:0007669"/>
    <property type="project" value="UniProtKB-KW"/>
</dbReference>
<organism evidence="7 8">
    <name type="scientific">Megasphaera hexanoica</name>
    <dbReference type="NCBI Taxonomy" id="1675036"/>
    <lineage>
        <taxon>Bacteria</taxon>
        <taxon>Bacillati</taxon>
        <taxon>Bacillota</taxon>
        <taxon>Negativicutes</taxon>
        <taxon>Veillonellales</taxon>
        <taxon>Veillonellaceae</taxon>
        <taxon>Megasphaera</taxon>
    </lineage>
</organism>
<reference evidence="7 8" key="1">
    <citation type="submission" date="2020-04" db="EMBL/GenBank/DDBJ databases">
        <authorList>
            <person name="Hitch T.C.A."/>
            <person name="Wylensek D."/>
            <person name="Clavel T."/>
        </authorList>
    </citation>
    <scope>NUCLEOTIDE SEQUENCE [LARGE SCALE GENOMIC DNA]</scope>
    <source>
        <strain evidence="7 8">Oil-RF-744-FAT-WT-6-1</strain>
    </source>
</reference>
<dbReference type="AlphaFoldDB" id="A0A848BRB2"/>
<dbReference type="InterPro" id="IPR058031">
    <property type="entry name" value="AAA_lid_NorR"/>
</dbReference>
<dbReference type="InterPro" id="IPR025662">
    <property type="entry name" value="Sigma_54_int_dom_ATP-bd_1"/>
</dbReference>
<dbReference type="Proteomes" id="UP000591071">
    <property type="component" value="Unassembled WGS sequence"/>
</dbReference>
<dbReference type="InterPro" id="IPR029016">
    <property type="entry name" value="GAF-like_dom_sf"/>
</dbReference>
<dbReference type="InterPro" id="IPR027417">
    <property type="entry name" value="P-loop_NTPase"/>
</dbReference>
<dbReference type="Gene3D" id="3.30.450.20">
    <property type="entry name" value="PAS domain"/>
    <property type="match status" value="1"/>
</dbReference>
<name>A0A848BRB2_9FIRM</name>
<evidence type="ECO:0000256" key="3">
    <source>
        <dbReference type="ARBA" id="ARBA00023015"/>
    </source>
</evidence>
<sequence>MDNEQRKRIWQRFMEDGTLDPRLPPLVARSWQECRCRGVDPWRRSSTTADPGKWQQILQRSRLLLQTAGPIMQSVHEIIRDSHFLLALTDEEGYVLSTIGDDAILARSENILFRRGSVWRNDQVGTNAPGIALEYNQPVQLIGAEHYCADQHGWTCSAAPIHGVDGAVIGSLDLSGSAGAAHPHTLALVVACAFSIERTLISYHQSHFMRAAANGIRESILLLNDKLELRWANATAQRELGLSQARLAGLDFHQVMPQVDWDMTDDAHRHAPLYIDDLRVVLPGNVRRFSATISQTADATGRTYTVILRRQEHLFRSVNRVSGNQAAYTFGDIYAADPLMKQVIDRARQYARYDGSVLIEGESGTGKELFAQAIHSGSSRADGPFVAVNCASLPRDLMESELFGYEKGAFTGALREGNPGKFELADHGTLFLDEIGEMPIEFQAKLLRAVETLRIRRIGGKEEKKLDVRVIAATNRHLEQEVGRGAFRGDLYYRLNVLRLDIPPLRQRPGDIACCTDRFLARFNKRYPSRQRHLAPDAMPALLAYDWPGNVRELQNALERAFYTSSGPAITASDFHLPSSQHDALSPSSPLSPESPAEAASYERAECLHYLEEARGCVEQAASAMGVSRATFYRLCRHYGIVPKQIRRQFH</sequence>
<dbReference type="GO" id="GO:0005524">
    <property type="term" value="F:ATP binding"/>
    <property type="evidence" value="ECO:0007669"/>
    <property type="project" value="UniProtKB-KW"/>
</dbReference>
<dbReference type="SUPFAM" id="SSF55785">
    <property type="entry name" value="PYP-like sensor domain (PAS domain)"/>
    <property type="match status" value="1"/>
</dbReference>
<evidence type="ECO:0000313" key="8">
    <source>
        <dbReference type="Proteomes" id="UP000591071"/>
    </source>
</evidence>
<evidence type="ECO:0000256" key="2">
    <source>
        <dbReference type="ARBA" id="ARBA00022840"/>
    </source>
</evidence>
<gene>
    <name evidence="7" type="ORF">HF872_04050</name>
</gene>
<dbReference type="SUPFAM" id="SSF55781">
    <property type="entry name" value="GAF domain-like"/>
    <property type="match status" value="1"/>
</dbReference>
<dbReference type="InterPro" id="IPR003593">
    <property type="entry name" value="AAA+_ATPase"/>
</dbReference>
<dbReference type="FunFam" id="3.40.50.300:FF:000006">
    <property type="entry name" value="DNA-binding transcriptional regulator NtrC"/>
    <property type="match status" value="1"/>
</dbReference>
<dbReference type="PANTHER" id="PTHR32071:SF57">
    <property type="entry name" value="C4-DICARBOXYLATE TRANSPORT TRANSCRIPTIONAL REGULATORY PROTEIN DCTD"/>
    <property type="match status" value="1"/>
</dbReference>
<keyword evidence="4" id="KW-0238">DNA-binding</keyword>
<evidence type="ECO:0000256" key="4">
    <source>
        <dbReference type="ARBA" id="ARBA00023125"/>
    </source>
</evidence>
<dbReference type="InterPro" id="IPR003018">
    <property type="entry name" value="GAF"/>
</dbReference>
<comment type="caution">
    <text evidence="7">The sequence shown here is derived from an EMBL/GenBank/DDBJ whole genome shotgun (WGS) entry which is preliminary data.</text>
</comment>
<dbReference type="Gene3D" id="1.10.10.60">
    <property type="entry name" value="Homeodomain-like"/>
    <property type="match status" value="1"/>
</dbReference>
<dbReference type="Gene3D" id="3.40.50.300">
    <property type="entry name" value="P-loop containing nucleotide triphosphate hydrolases"/>
    <property type="match status" value="1"/>
</dbReference>
<dbReference type="Gene3D" id="3.30.450.40">
    <property type="match status" value="1"/>
</dbReference>
<dbReference type="SMART" id="SM00382">
    <property type="entry name" value="AAA"/>
    <property type="match status" value="1"/>
</dbReference>
<dbReference type="Pfam" id="PF25601">
    <property type="entry name" value="AAA_lid_14"/>
    <property type="match status" value="1"/>
</dbReference>
<protein>
    <submittedName>
        <fullName evidence="7">Sigma 54-interacting transcriptional regulator</fullName>
    </submittedName>
</protein>
<feature type="domain" description="Sigma-54 factor interaction" evidence="6">
    <location>
        <begin position="333"/>
        <end position="563"/>
    </location>
</feature>
<dbReference type="EMBL" id="JABAFG010000005">
    <property type="protein sequence ID" value="NME27795.1"/>
    <property type="molecule type" value="Genomic_DNA"/>
</dbReference>
<dbReference type="PANTHER" id="PTHR32071">
    <property type="entry name" value="TRANSCRIPTIONAL REGULATORY PROTEIN"/>
    <property type="match status" value="1"/>
</dbReference>
<keyword evidence="1" id="KW-0547">Nucleotide-binding</keyword>
<dbReference type="InterPro" id="IPR025944">
    <property type="entry name" value="Sigma_54_int_dom_CS"/>
</dbReference>
<dbReference type="PROSITE" id="PS00675">
    <property type="entry name" value="SIGMA54_INTERACT_1"/>
    <property type="match status" value="1"/>
</dbReference>
<dbReference type="PROSITE" id="PS50045">
    <property type="entry name" value="SIGMA54_INTERACT_4"/>
    <property type="match status" value="1"/>
</dbReference>
<dbReference type="InterPro" id="IPR002078">
    <property type="entry name" value="Sigma_54_int"/>
</dbReference>
<dbReference type="PROSITE" id="PS00688">
    <property type="entry name" value="SIGMA54_INTERACT_3"/>
    <property type="match status" value="1"/>
</dbReference>
<keyword evidence="5" id="KW-0804">Transcription</keyword>
<keyword evidence="3" id="KW-0805">Transcription regulation</keyword>
<dbReference type="SUPFAM" id="SSF46689">
    <property type="entry name" value="Homeodomain-like"/>
    <property type="match status" value="1"/>
</dbReference>
<dbReference type="Gene3D" id="1.10.8.60">
    <property type="match status" value="1"/>
</dbReference>
<evidence type="ECO:0000256" key="1">
    <source>
        <dbReference type="ARBA" id="ARBA00022741"/>
    </source>
</evidence>
<dbReference type="InterPro" id="IPR035965">
    <property type="entry name" value="PAS-like_dom_sf"/>
</dbReference>
<proteinExistence type="predicted"/>
<evidence type="ECO:0000313" key="7">
    <source>
        <dbReference type="EMBL" id="NME27795.1"/>
    </source>
</evidence>
<dbReference type="InterPro" id="IPR009057">
    <property type="entry name" value="Homeodomain-like_sf"/>
</dbReference>
<dbReference type="RefSeq" id="WP_075581737.1">
    <property type="nucleotide sequence ID" value="NZ_JABAFG010000005.1"/>
</dbReference>
<dbReference type="Pfam" id="PF01590">
    <property type="entry name" value="GAF"/>
    <property type="match status" value="1"/>
</dbReference>